<keyword evidence="3" id="KW-0809">Transit peptide</keyword>
<dbReference type="PANTHER" id="PTHR13137">
    <property type="entry name" value="DC11 ACN9 HOMOLOG"/>
    <property type="match status" value="1"/>
</dbReference>
<proteinExistence type="inferred from homology"/>
<dbReference type="Proteomes" id="UP000305067">
    <property type="component" value="Unassembled WGS sequence"/>
</dbReference>
<evidence type="ECO:0000256" key="4">
    <source>
        <dbReference type="ARBA" id="ARBA00023128"/>
    </source>
</evidence>
<dbReference type="PANTHER" id="PTHR13137:SF6">
    <property type="entry name" value="SUCCINATE DEHYDROGENASE ASSEMBLY FACTOR 3, MITOCHONDRIAL"/>
    <property type="match status" value="1"/>
</dbReference>
<dbReference type="OrthoDB" id="278329at2759"/>
<protein>
    <recommendedName>
        <fullName evidence="6">Succinate dehydrogenase assembly factor 3</fullName>
        <shortName evidence="6">SDH assembly factor 3</shortName>
        <shortName evidence="6">SDHAF3</shortName>
    </recommendedName>
</protein>
<name>A0A5C3QBQ1_9AGAR</name>
<dbReference type="GO" id="GO:0034553">
    <property type="term" value="P:mitochondrial respiratory chain complex II assembly"/>
    <property type="evidence" value="ECO:0007669"/>
    <property type="project" value="UniProtKB-UniRule"/>
</dbReference>
<comment type="subcellular location">
    <subcellularLocation>
        <location evidence="1 6">Mitochondrion matrix</location>
    </subcellularLocation>
</comment>
<keyword evidence="5 6" id="KW-0143">Chaperone</keyword>
<evidence type="ECO:0000256" key="6">
    <source>
        <dbReference type="RuleBase" id="RU368039"/>
    </source>
</evidence>
<dbReference type="GO" id="GO:0005759">
    <property type="term" value="C:mitochondrial matrix"/>
    <property type="evidence" value="ECO:0007669"/>
    <property type="project" value="UniProtKB-SubCell"/>
</dbReference>
<reference evidence="7 8" key="1">
    <citation type="journal article" date="2019" name="Nat. Ecol. Evol.">
        <title>Megaphylogeny resolves global patterns of mushroom evolution.</title>
        <authorList>
            <person name="Varga T."/>
            <person name="Krizsan K."/>
            <person name="Foldi C."/>
            <person name="Dima B."/>
            <person name="Sanchez-Garcia M."/>
            <person name="Sanchez-Ramirez S."/>
            <person name="Szollosi G.J."/>
            <person name="Szarkandi J.G."/>
            <person name="Papp V."/>
            <person name="Albert L."/>
            <person name="Andreopoulos W."/>
            <person name="Angelini C."/>
            <person name="Antonin V."/>
            <person name="Barry K.W."/>
            <person name="Bougher N.L."/>
            <person name="Buchanan P."/>
            <person name="Buyck B."/>
            <person name="Bense V."/>
            <person name="Catcheside P."/>
            <person name="Chovatia M."/>
            <person name="Cooper J."/>
            <person name="Damon W."/>
            <person name="Desjardin D."/>
            <person name="Finy P."/>
            <person name="Geml J."/>
            <person name="Haridas S."/>
            <person name="Hughes K."/>
            <person name="Justo A."/>
            <person name="Karasinski D."/>
            <person name="Kautmanova I."/>
            <person name="Kiss B."/>
            <person name="Kocsube S."/>
            <person name="Kotiranta H."/>
            <person name="LaButti K.M."/>
            <person name="Lechner B.E."/>
            <person name="Liimatainen K."/>
            <person name="Lipzen A."/>
            <person name="Lukacs Z."/>
            <person name="Mihaltcheva S."/>
            <person name="Morgado L.N."/>
            <person name="Niskanen T."/>
            <person name="Noordeloos M.E."/>
            <person name="Ohm R.A."/>
            <person name="Ortiz-Santana B."/>
            <person name="Ovrebo C."/>
            <person name="Racz N."/>
            <person name="Riley R."/>
            <person name="Savchenko A."/>
            <person name="Shiryaev A."/>
            <person name="Soop K."/>
            <person name="Spirin V."/>
            <person name="Szebenyi C."/>
            <person name="Tomsovsky M."/>
            <person name="Tulloss R.E."/>
            <person name="Uehling J."/>
            <person name="Grigoriev I.V."/>
            <person name="Vagvolgyi C."/>
            <person name="Papp T."/>
            <person name="Martin F.M."/>
            <person name="Miettinen O."/>
            <person name="Hibbett D.S."/>
            <person name="Nagy L.G."/>
        </authorList>
    </citation>
    <scope>NUCLEOTIDE SEQUENCE [LARGE SCALE GENOMIC DNA]</scope>
    <source>
        <strain evidence="7 8">CBS 309.79</strain>
    </source>
</reference>
<dbReference type="EMBL" id="ML178833">
    <property type="protein sequence ID" value="TFK99484.1"/>
    <property type="molecule type" value="Genomic_DNA"/>
</dbReference>
<comment type="function">
    <text evidence="6">Plays an essential role in the assembly of succinate dehydrogenase (SDH), an enzyme complex (also referred to as respiratory complex II) that is a component of both the tricarboxylic acid (TCA) cycle and the mitochondrial electron transport chain, and which couples the oxidation of succinate to fumarate with the reduction of ubiquinone (coenzyme Q) to ubiquinol. Promotes maturation of the iron-sulfur protein subunit of the SDH catalytic dimer, protecting it from the deleterious effects of oxidants. May act together with SDHAF1.</text>
</comment>
<evidence type="ECO:0000256" key="1">
    <source>
        <dbReference type="ARBA" id="ARBA00004305"/>
    </source>
</evidence>
<evidence type="ECO:0000256" key="5">
    <source>
        <dbReference type="ARBA" id="ARBA00023186"/>
    </source>
</evidence>
<organism evidence="7 8">
    <name type="scientific">Pterulicium gracile</name>
    <dbReference type="NCBI Taxonomy" id="1884261"/>
    <lineage>
        <taxon>Eukaryota</taxon>
        <taxon>Fungi</taxon>
        <taxon>Dikarya</taxon>
        <taxon>Basidiomycota</taxon>
        <taxon>Agaricomycotina</taxon>
        <taxon>Agaricomycetes</taxon>
        <taxon>Agaricomycetidae</taxon>
        <taxon>Agaricales</taxon>
        <taxon>Pleurotineae</taxon>
        <taxon>Pterulaceae</taxon>
        <taxon>Pterulicium</taxon>
    </lineage>
</organism>
<comment type="subunit">
    <text evidence="6">Interacts with the iron-sulfur protein subunit within the SDH catalytic dimer.</text>
</comment>
<evidence type="ECO:0000256" key="2">
    <source>
        <dbReference type="ARBA" id="ARBA00006020"/>
    </source>
</evidence>
<evidence type="ECO:0000256" key="3">
    <source>
        <dbReference type="ARBA" id="ARBA00022946"/>
    </source>
</evidence>
<dbReference type="Pfam" id="PF13233">
    <property type="entry name" value="Complex1_LYR_2"/>
    <property type="match status" value="1"/>
</dbReference>
<dbReference type="GO" id="GO:0005758">
    <property type="term" value="C:mitochondrial intermembrane space"/>
    <property type="evidence" value="ECO:0007669"/>
    <property type="project" value="TreeGrafter"/>
</dbReference>
<keyword evidence="4 6" id="KW-0496">Mitochondrion</keyword>
<comment type="similarity">
    <text evidence="2 6">Belongs to the complex I LYR family. SDHAF3 subfamily.</text>
</comment>
<dbReference type="CDD" id="cd20270">
    <property type="entry name" value="Complex1_LYR_SDHAF3_LYRM10"/>
    <property type="match status" value="1"/>
</dbReference>
<dbReference type="InterPro" id="IPR008381">
    <property type="entry name" value="SDHAF3/Sdh7"/>
</dbReference>
<dbReference type="STRING" id="1884261.A0A5C3QBQ1"/>
<evidence type="ECO:0000313" key="7">
    <source>
        <dbReference type="EMBL" id="TFK99484.1"/>
    </source>
</evidence>
<dbReference type="GO" id="GO:0006105">
    <property type="term" value="P:succinate metabolic process"/>
    <property type="evidence" value="ECO:0007669"/>
    <property type="project" value="TreeGrafter"/>
</dbReference>
<evidence type="ECO:0000313" key="8">
    <source>
        <dbReference type="Proteomes" id="UP000305067"/>
    </source>
</evidence>
<accession>A0A5C3QBQ1</accession>
<dbReference type="AlphaFoldDB" id="A0A5C3QBQ1"/>
<keyword evidence="8" id="KW-1185">Reference proteome</keyword>
<sequence>MPALRQTALRLAESITSKPLDPRAVSATLLPPKPLYRRILRAHRGLPHDMRSLGDVYIKSEFRLHRKVTEPVYIMGFLSQWKMYLDGLPKNTEEEYTGRKLDSTVYEKMSPEQLGQLYEVMNAAKDVWKPGK</sequence>
<gene>
    <name evidence="7" type="ORF">BDV98DRAFT_571038</name>
</gene>